<gene>
    <name evidence="1" type="ORF">L1987_08022</name>
</gene>
<organism evidence="1 2">
    <name type="scientific">Smallanthus sonchifolius</name>
    <dbReference type="NCBI Taxonomy" id="185202"/>
    <lineage>
        <taxon>Eukaryota</taxon>
        <taxon>Viridiplantae</taxon>
        <taxon>Streptophyta</taxon>
        <taxon>Embryophyta</taxon>
        <taxon>Tracheophyta</taxon>
        <taxon>Spermatophyta</taxon>
        <taxon>Magnoliopsida</taxon>
        <taxon>eudicotyledons</taxon>
        <taxon>Gunneridae</taxon>
        <taxon>Pentapetalae</taxon>
        <taxon>asterids</taxon>
        <taxon>campanulids</taxon>
        <taxon>Asterales</taxon>
        <taxon>Asteraceae</taxon>
        <taxon>Asteroideae</taxon>
        <taxon>Heliantheae alliance</taxon>
        <taxon>Millerieae</taxon>
        <taxon>Smallanthus</taxon>
    </lineage>
</organism>
<reference evidence="1 2" key="2">
    <citation type="journal article" date="2022" name="Mol. Ecol. Resour.">
        <title>The genomes of chicory, endive, great burdock and yacon provide insights into Asteraceae paleo-polyploidization history and plant inulin production.</title>
        <authorList>
            <person name="Fan W."/>
            <person name="Wang S."/>
            <person name="Wang H."/>
            <person name="Wang A."/>
            <person name="Jiang F."/>
            <person name="Liu H."/>
            <person name="Zhao H."/>
            <person name="Xu D."/>
            <person name="Zhang Y."/>
        </authorList>
    </citation>
    <scope>NUCLEOTIDE SEQUENCE [LARGE SCALE GENOMIC DNA]</scope>
    <source>
        <strain evidence="2">cv. Yunnan</strain>
        <tissue evidence="1">Leaves</tissue>
    </source>
</reference>
<comment type="caution">
    <text evidence="1">The sequence shown here is derived from an EMBL/GenBank/DDBJ whole genome shotgun (WGS) entry which is preliminary data.</text>
</comment>
<keyword evidence="2" id="KW-1185">Reference proteome</keyword>
<dbReference type="EMBL" id="CM042020">
    <property type="protein sequence ID" value="KAI3820474.1"/>
    <property type="molecule type" value="Genomic_DNA"/>
</dbReference>
<sequence>MTDPTDANDNTLITGSGASSSFNNPVTSNSLGASTSVSGPTIEVEDVEEFSLEFIQKNPDILRYLKAQHDREQHLHDVRMKLQFNPGSTPLELITGSGGPLSTAVTSPLRFHYSTINTHLPSSSIPPSGHIPHTTSSTDTTALLHALMTLQMTNPRTQGLGTSTHSPVGPVDTNALDAMDLDAPYRPIASGDGRDRTTSDLTQTSTMEAFWVLLGPGPGMA</sequence>
<name>A0ACB9JJW5_9ASTR</name>
<reference evidence="2" key="1">
    <citation type="journal article" date="2022" name="Mol. Ecol. Resour.">
        <title>The genomes of chicory, endive, great burdock and yacon provide insights into Asteraceae palaeo-polyploidization history and plant inulin production.</title>
        <authorList>
            <person name="Fan W."/>
            <person name="Wang S."/>
            <person name="Wang H."/>
            <person name="Wang A."/>
            <person name="Jiang F."/>
            <person name="Liu H."/>
            <person name="Zhao H."/>
            <person name="Xu D."/>
            <person name="Zhang Y."/>
        </authorList>
    </citation>
    <scope>NUCLEOTIDE SEQUENCE [LARGE SCALE GENOMIC DNA]</scope>
    <source>
        <strain evidence="2">cv. Yunnan</strain>
    </source>
</reference>
<evidence type="ECO:0000313" key="1">
    <source>
        <dbReference type="EMBL" id="KAI3820474.1"/>
    </source>
</evidence>
<dbReference type="Proteomes" id="UP001056120">
    <property type="component" value="Linkage Group LG03"/>
</dbReference>
<accession>A0ACB9JJW5</accession>
<proteinExistence type="predicted"/>
<evidence type="ECO:0000313" key="2">
    <source>
        <dbReference type="Proteomes" id="UP001056120"/>
    </source>
</evidence>
<protein>
    <submittedName>
        <fullName evidence="1">Uncharacterized protein</fullName>
    </submittedName>
</protein>